<keyword evidence="7" id="KW-1185">Reference proteome</keyword>
<feature type="domain" description="ABC transporter" evidence="5">
    <location>
        <begin position="7"/>
        <end position="242"/>
    </location>
</feature>
<dbReference type="STRING" id="1080227.A8L45_03520"/>
<dbReference type="InterPro" id="IPR003439">
    <property type="entry name" value="ABC_transporter-like_ATP-bd"/>
</dbReference>
<organism evidence="6 7">
    <name type="scientific">Veronia pacifica</name>
    <dbReference type="NCBI Taxonomy" id="1080227"/>
    <lineage>
        <taxon>Bacteria</taxon>
        <taxon>Pseudomonadati</taxon>
        <taxon>Pseudomonadota</taxon>
        <taxon>Gammaproteobacteria</taxon>
        <taxon>Vibrionales</taxon>
        <taxon>Vibrionaceae</taxon>
        <taxon>Veronia</taxon>
    </lineage>
</organism>
<dbReference type="GO" id="GO:0016887">
    <property type="term" value="F:ATP hydrolysis activity"/>
    <property type="evidence" value="ECO:0007669"/>
    <property type="project" value="InterPro"/>
</dbReference>
<dbReference type="InterPro" id="IPR050107">
    <property type="entry name" value="ABC_carbohydrate_import_ATPase"/>
</dbReference>
<dbReference type="RefSeq" id="WP_068899363.1">
    <property type="nucleotide sequence ID" value="NZ_JBHUIF010000020.1"/>
</dbReference>
<keyword evidence="4 6" id="KW-0067">ATP-binding</keyword>
<evidence type="ECO:0000256" key="1">
    <source>
        <dbReference type="ARBA" id="ARBA00022448"/>
    </source>
</evidence>
<dbReference type="CDD" id="cd03216">
    <property type="entry name" value="ABC_Carb_Monos_I"/>
    <property type="match status" value="1"/>
</dbReference>
<dbReference type="OrthoDB" id="9776369at2"/>
<keyword evidence="2" id="KW-0677">Repeat</keyword>
<protein>
    <submittedName>
        <fullName evidence="6">Sugar ABC transporter ATP-binding protein</fullName>
    </submittedName>
</protein>
<keyword evidence="1" id="KW-0813">Transport</keyword>
<dbReference type="GO" id="GO:0005524">
    <property type="term" value="F:ATP binding"/>
    <property type="evidence" value="ECO:0007669"/>
    <property type="project" value="UniProtKB-KW"/>
</dbReference>
<dbReference type="PROSITE" id="PS00211">
    <property type="entry name" value="ABC_TRANSPORTER_1"/>
    <property type="match status" value="1"/>
</dbReference>
<evidence type="ECO:0000313" key="7">
    <source>
        <dbReference type="Proteomes" id="UP000094936"/>
    </source>
</evidence>
<accession>A0A1C3ER79</accession>
<evidence type="ECO:0000256" key="3">
    <source>
        <dbReference type="ARBA" id="ARBA00022741"/>
    </source>
</evidence>
<dbReference type="InterPro" id="IPR017871">
    <property type="entry name" value="ABC_transporter-like_CS"/>
</dbReference>
<evidence type="ECO:0000256" key="4">
    <source>
        <dbReference type="ARBA" id="ARBA00022840"/>
    </source>
</evidence>
<evidence type="ECO:0000259" key="5">
    <source>
        <dbReference type="PROSITE" id="PS50893"/>
    </source>
</evidence>
<dbReference type="Proteomes" id="UP000094936">
    <property type="component" value="Unassembled WGS sequence"/>
</dbReference>
<dbReference type="Gene3D" id="3.40.50.300">
    <property type="entry name" value="P-loop containing nucleotide triphosphate hydrolases"/>
    <property type="match status" value="2"/>
</dbReference>
<reference evidence="6 7" key="1">
    <citation type="submission" date="2016-05" db="EMBL/GenBank/DDBJ databases">
        <title>Genomic Taxonomy of the Vibrionaceae.</title>
        <authorList>
            <person name="Gomez-Gil B."/>
            <person name="Enciso-Ibarra J."/>
        </authorList>
    </citation>
    <scope>NUCLEOTIDE SEQUENCE [LARGE SCALE GENOMIC DNA]</scope>
    <source>
        <strain evidence="6 7">CAIM 1920</strain>
    </source>
</reference>
<dbReference type="SMART" id="SM00382">
    <property type="entry name" value="AAA"/>
    <property type="match status" value="2"/>
</dbReference>
<proteinExistence type="predicted"/>
<dbReference type="InterPro" id="IPR003593">
    <property type="entry name" value="AAA+_ATPase"/>
</dbReference>
<dbReference type="SUPFAM" id="SSF52540">
    <property type="entry name" value="P-loop containing nucleoside triphosphate hydrolases"/>
    <property type="match status" value="2"/>
</dbReference>
<dbReference type="PROSITE" id="PS50893">
    <property type="entry name" value="ABC_TRANSPORTER_2"/>
    <property type="match status" value="2"/>
</dbReference>
<feature type="domain" description="ABC transporter" evidence="5">
    <location>
        <begin position="256"/>
        <end position="500"/>
    </location>
</feature>
<gene>
    <name evidence="6" type="ORF">A8L45_03520</name>
</gene>
<dbReference type="InterPro" id="IPR027417">
    <property type="entry name" value="P-loop_NTPase"/>
</dbReference>
<comment type="caution">
    <text evidence="6">The sequence shown here is derived from an EMBL/GenBank/DDBJ whole genome shotgun (WGS) entry which is preliminary data.</text>
</comment>
<dbReference type="EMBL" id="LYBM01000003">
    <property type="protein sequence ID" value="ODA35739.1"/>
    <property type="molecule type" value="Genomic_DNA"/>
</dbReference>
<dbReference type="PANTHER" id="PTHR43790:SF9">
    <property type="entry name" value="GALACTOFURANOSE TRANSPORTER ATP-BINDING PROTEIN YTFR"/>
    <property type="match status" value="1"/>
</dbReference>
<keyword evidence="3" id="KW-0547">Nucleotide-binding</keyword>
<dbReference type="AlphaFoldDB" id="A0A1C3ER79"/>
<evidence type="ECO:0000313" key="6">
    <source>
        <dbReference type="EMBL" id="ODA35739.1"/>
    </source>
</evidence>
<dbReference type="PANTHER" id="PTHR43790">
    <property type="entry name" value="CARBOHYDRATE TRANSPORT ATP-BINDING PROTEIN MG119-RELATED"/>
    <property type="match status" value="1"/>
</dbReference>
<sequence>MMEDRILSVTGMTKSFPGVRALSDVDFSLRRGEIHALLGGNGAGKSTLIKCITGIYRAEKGKVILDDVNITRASATDMAEVGISTVYQEVNLIPTQSIAENIFFGRQPKRFGLIDRKQMHALAQKRMDELNINVDVTQNLDAYSVAVQQMVAIARGVDMSAKVLILDEPTASLDGKEVENLFEMMRNLAKKGIGIIFVTHFLDQVYQVTDRITVLRNGTKLGTYDTESLGQEALVRLMLNQPLNKNREIYKDTSEVSKEEIALNVKNMGKHRFLAPVDMMLTKGTVYGVAGLLGSGRTELAQLLFGLEHADSGAIEIFGESEKISSPRQAIAAGIALCPEDRKSEGIIPDLSVKDNIILALQARRGVFDKIPAAEQEDIAKRFIRHLNIVTSHWDTPVKNLSGGNQQKVILARWLCVEPAILILDEPTRGIDVGAKQEIKQIIANLCKQGVSVVLISSELEEVTESSDEVLVMKDKHPVTVLSEKPVTTTDIVRAIGSGA</sequence>
<name>A0A1C3ER79_9GAMM</name>
<dbReference type="Pfam" id="PF00005">
    <property type="entry name" value="ABC_tran"/>
    <property type="match status" value="2"/>
</dbReference>
<evidence type="ECO:0000256" key="2">
    <source>
        <dbReference type="ARBA" id="ARBA00022737"/>
    </source>
</evidence>
<dbReference type="CDD" id="cd03215">
    <property type="entry name" value="ABC_Carb_Monos_II"/>
    <property type="match status" value="1"/>
</dbReference>